<dbReference type="InterPro" id="IPR003000">
    <property type="entry name" value="Sirtuin"/>
</dbReference>
<feature type="binding site" evidence="4">
    <location>
        <position position="46"/>
    </location>
    <ligand>
        <name>NAD(+)</name>
        <dbReference type="ChEBI" id="CHEBI:57540"/>
    </ligand>
</feature>
<feature type="binding site" evidence="4">
    <location>
        <position position="121"/>
    </location>
    <ligand>
        <name>NAD(+)</name>
        <dbReference type="ChEBI" id="CHEBI:57540"/>
    </ligand>
</feature>
<dbReference type="PROSITE" id="PS50305">
    <property type="entry name" value="SIRTUIN"/>
    <property type="match status" value="1"/>
</dbReference>
<feature type="domain" description="Deacetylase sirtuin-type" evidence="6">
    <location>
        <begin position="16"/>
        <end position="266"/>
    </location>
</feature>
<feature type="active site" description="Proton acceptor" evidence="4 5">
    <location>
        <position position="139"/>
    </location>
</feature>
<dbReference type="HAMAP" id="MF_01968">
    <property type="entry name" value="Sirtuin_ClassU"/>
    <property type="match status" value="1"/>
</dbReference>
<evidence type="ECO:0000256" key="2">
    <source>
        <dbReference type="ARBA" id="ARBA00022679"/>
    </source>
</evidence>
<dbReference type="InterPro" id="IPR026590">
    <property type="entry name" value="Ssirtuin_cat_dom"/>
</dbReference>
<keyword evidence="4 5" id="KW-0479">Metal-binding</keyword>
<comment type="cofactor">
    <cofactor evidence="4">
        <name>Zn(2+)</name>
        <dbReference type="ChEBI" id="CHEBI:29105"/>
    </cofactor>
    <text evidence="4">Binds 1 zinc ion per subunit.</text>
</comment>
<evidence type="ECO:0000256" key="4">
    <source>
        <dbReference type="HAMAP-Rule" id="MF_01968"/>
    </source>
</evidence>
<keyword evidence="1 4" id="KW-0963">Cytoplasm</keyword>
<dbReference type="InterPro" id="IPR028628">
    <property type="entry name" value="Sirtuin_class_U"/>
</dbReference>
<feature type="binding site" evidence="4">
    <location>
        <position position="53"/>
    </location>
    <ligand>
        <name>nicotinamide</name>
        <dbReference type="ChEBI" id="CHEBI:17154"/>
    </ligand>
</feature>
<feature type="binding site" evidence="4">
    <location>
        <position position="54"/>
    </location>
    <ligand>
        <name>NAD(+)</name>
        <dbReference type="ChEBI" id="CHEBI:57540"/>
    </ligand>
</feature>
<evidence type="ECO:0000256" key="3">
    <source>
        <dbReference type="ARBA" id="ARBA00023027"/>
    </source>
</evidence>
<dbReference type="EMBL" id="VSSS01000007">
    <property type="protein sequence ID" value="TYL99543.1"/>
    <property type="molecule type" value="Genomic_DNA"/>
</dbReference>
<sequence>MLQRARRQIRRRRVIASDLQSGVERLGDMIASAKIIVPFTGAGISTECGIPDFRSPGGIWTRNRPIQFDEFVASQEARDESWRRRFAMEEVFAAAKPGRGHRALASLHRAGKIPAVITQNIDNLHQASGFAADRVIELHGNTTYARCIGCGQAYQLDWVKQRFDRDGAAPNCTACDEPVKTATISFGQAMPEDEMQRATELSQACDLFVAIGSSLVVWPAAGFPMMAKNAGARLVIINREPTEQDDIADLVIRHDIGEALGPFVGN</sequence>
<comment type="function">
    <text evidence="4">NAD-dependent protein deacetylase which modulates the activities of several enzymes which are inactive in their acetylated form.</text>
</comment>
<keyword evidence="4 5" id="KW-0862">Zinc</keyword>
<dbReference type="EC" id="2.3.1.286" evidence="4"/>
<keyword evidence="2 4" id="KW-0808">Transferase</keyword>
<gene>
    <name evidence="4" type="primary">cobB</name>
    <name evidence="7" type="ORF">FXB40_02445</name>
</gene>
<evidence type="ECO:0000313" key="8">
    <source>
        <dbReference type="Proteomes" id="UP000324758"/>
    </source>
</evidence>
<dbReference type="InterPro" id="IPR050134">
    <property type="entry name" value="NAD-dep_sirtuin_deacylases"/>
</dbReference>
<feature type="binding site" evidence="4">
    <location>
        <position position="119"/>
    </location>
    <ligand>
        <name>NAD(+)</name>
        <dbReference type="ChEBI" id="CHEBI:57540"/>
    </ligand>
</feature>
<dbReference type="GO" id="GO:0017136">
    <property type="term" value="F:histone deacetylase activity, NAD-dependent"/>
    <property type="evidence" value="ECO:0007669"/>
    <property type="project" value="TreeGrafter"/>
</dbReference>
<dbReference type="PANTHER" id="PTHR11085:SF4">
    <property type="entry name" value="NAD-DEPENDENT PROTEIN DEACYLASE"/>
    <property type="match status" value="1"/>
</dbReference>
<feature type="binding site" evidence="4">
    <location>
        <position position="255"/>
    </location>
    <ligand>
        <name>NAD(+)</name>
        <dbReference type="ChEBI" id="CHEBI:57540"/>
    </ligand>
</feature>
<evidence type="ECO:0000259" key="6">
    <source>
        <dbReference type="PROSITE" id="PS50305"/>
    </source>
</evidence>
<feature type="binding site" evidence="4">
    <location>
        <position position="53"/>
    </location>
    <ligand>
        <name>NAD(+)</name>
        <dbReference type="ChEBI" id="CHEBI:57540"/>
    </ligand>
</feature>
<feature type="binding site" evidence="4">
    <location>
        <position position="42"/>
    </location>
    <ligand>
        <name>NAD(+)</name>
        <dbReference type="ChEBI" id="CHEBI:57540"/>
    </ligand>
</feature>
<organism evidence="7 8">
    <name type="scientific">Bradyrhizobium rifense</name>
    <dbReference type="NCBI Taxonomy" id="515499"/>
    <lineage>
        <taxon>Bacteria</taxon>
        <taxon>Pseudomonadati</taxon>
        <taxon>Pseudomonadota</taxon>
        <taxon>Alphaproteobacteria</taxon>
        <taxon>Hyphomicrobiales</taxon>
        <taxon>Nitrobacteraceae</taxon>
        <taxon>Bradyrhizobium</taxon>
    </lineage>
</organism>
<evidence type="ECO:0000256" key="1">
    <source>
        <dbReference type="ARBA" id="ARBA00022490"/>
    </source>
</evidence>
<feature type="binding site" evidence="4 5">
    <location>
        <position position="175"/>
    </location>
    <ligand>
        <name>Zn(2+)</name>
        <dbReference type="ChEBI" id="CHEBI:29105"/>
    </ligand>
</feature>
<proteinExistence type="inferred from homology"/>
<comment type="caution">
    <text evidence="7">The sequence shown here is derived from an EMBL/GenBank/DDBJ whole genome shotgun (WGS) entry which is preliminary data.</text>
</comment>
<comment type="similarity">
    <text evidence="4">Belongs to the sirtuin family. Class U subfamily.</text>
</comment>
<feature type="binding site" evidence="4">
    <location>
        <position position="214"/>
    </location>
    <ligand>
        <name>NAD(+)</name>
        <dbReference type="ChEBI" id="CHEBI:57540"/>
    </ligand>
</feature>
<feature type="binding site" evidence="4">
    <location>
        <position position="238"/>
    </location>
    <ligand>
        <name>NAD(+)</name>
        <dbReference type="ChEBI" id="CHEBI:57540"/>
    </ligand>
</feature>
<dbReference type="Proteomes" id="UP000324758">
    <property type="component" value="Unassembled WGS sequence"/>
</dbReference>
<keyword evidence="3 4" id="KW-0520">NAD</keyword>
<dbReference type="InterPro" id="IPR029035">
    <property type="entry name" value="DHS-like_NAD/FAD-binding_dom"/>
</dbReference>
<name>A0A5D3KUZ9_9BRAD</name>
<dbReference type="Pfam" id="PF02146">
    <property type="entry name" value="SIR2"/>
    <property type="match status" value="1"/>
</dbReference>
<dbReference type="PANTHER" id="PTHR11085">
    <property type="entry name" value="NAD-DEPENDENT PROTEIN DEACYLASE SIRTUIN-5, MITOCHONDRIAL-RELATED"/>
    <property type="match status" value="1"/>
</dbReference>
<comment type="catalytic activity">
    <reaction evidence="4">
        <text>N(6)-acetyl-L-lysyl-[protein] + NAD(+) + H2O = 2''-O-acetyl-ADP-D-ribose + nicotinamide + L-lysyl-[protein]</text>
        <dbReference type="Rhea" id="RHEA:43636"/>
        <dbReference type="Rhea" id="RHEA-COMP:9752"/>
        <dbReference type="Rhea" id="RHEA-COMP:10731"/>
        <dbReference type="ChEBI" id="CHEBI:15377"/>
        <dbReference type="ChEBI" id="CHEBI:17154"/>
        <dbReference type="ChEBI" id="CHEBI:29969"/>
        <dbReference type="ChEBI" id="CHEBI:57540"/>
        <dbReference type="ChEBI" id="CHEBI:61930"/>
        <dbReference type="ChEBI" id="CHEBI:83767"/>
        <dbReference type="EC" id="2.3.1.286"/>
    </reaction>
</comment>
<dbReference type="CDD" id="cd01410">
    <property type="entry name" value="SIRT7"/>
    <property type="match status" value="1"/>
</dbReference>
<dbReference type="SUPFAM" id="SSF52467">
    <property type="entry name" value="DHS-like NAD/FAD-binding domain"/>
    <property type="match status" value="1"/>
</dbReference>
<feature type="binding site" evidence="4">
    <location>
        <position position="139"/>
    </location>
    <ligand>
        <name>NAD(+)</name>
        <dbReference type="ChEBI" id="CHEBI:57540"/>
    </ligand>
</feature>
<feature type="binding site" evidence="4">
    <location>
        <position position="121"/>
    </location>
    <ligand>
        <name>nicotinamide</name>
        <dbReference type="ChEBI" id="CHEBI:17154"/>
    </ligand>
</feature>
<comment type="caution">
    <text evidence="4">Lacks conserved residue(s) required for the propagation of feature annotation.</text>
</comment>
<comment type="subcellular location">
    <subcellularLocation>
        <location evidence="4">Cytoplasm</location>
    </subcellularLocation>
</comment>
<feature type="binding site" evidence="4 5">
    <location>
        <position position="172"/>
    </location>
    <ligand>
        <name>Zn(2+)</name>
        <dbReference type="ChEBI" id="CHEBI:29105"/>
    </ligand>
</feature>
<accession>A0A5D3KUZ9</accession>
<dbReference type="GO" id="GO:0070403">
    <property type="term" value="F:NAD+ binding"/>
    <property type="evidence" value="ECO:0007669"/>
    <property type="project" value="UniProtKB-UniRule"/>
</dbReference>
<dbReference type="GO" id="GO:0008270">
    <property type="term" value="F:zinc ion binding"/>
    <property type="evidence" value="ECO:0007669"/>
    <property type="project" value="UniProtKB-UniRule"/>
</dbReference>
<feature type="binding site" evidence="4">
    <location>
        <position position="122"/>
    </location>
    <ligand>
        <name>nicotinamide</name>
        <dbReference type="ChEBI" id="CHEBI:17154"/>
    </ligand>
</feature>
<keyword evidence="8" id="KW-1185">Reference proteome</keyword>
<feature type="binding site" evidence="4">
    <location>
        <position position="122"/>
    </location>
    <ligand>
        <name>NAD(+)</name>
        <dbReference type="ChEBI" id="CHEBI:57540"/>
    </ligand>
</feature>
<evidence type="ECO:0000313" key="7">
    <source>
        <dbReference type="EMBL" id="TYL99543.1"/>
    </source>
</evidence>
<feature type="binding site" evidence="4 5">
    <location>
        <position position="147"/>
    </location>
    <ligand>
        <name>Zn(2+)</name>
        <dbReference type="ChEBI" id="CHEBI:29105"/>
    </ligand>
</feature>
<dbReference type="Gene3D" id="3.40.50.1220">
    <property type="entry name" value="TPP-binding domain"/>
    <property type="match status" value="1"/>
</dbReference>
<feature type="binding site" evidence="4 5">
    <location>
        <position position="150"/>
    </location>
    <ligand>
        <name>Zn(2+)</name>
        <dbReference type="ChEBI" id="CHEBI:29105"/>
    </ligand>
</feature>
<dbReference type="AlphaFoldDB" id="A0A5D3KUZ9"/>
<dbReference type="OrthoDB" id="9800582at2"/>
<reference evidence="7 8" key="1">
    <citation type="submission" date="2019-08" db="EMBL/GenBank/DDBJ databases">
        <title>Bradyrhizobium hipponensis sp. nov., a rhizobium isolated from a Lupinus angustifolius root nodule in Tunisia.</title>
        <authorList>
            <person name="Off K."/>
            <person name="Rejili M."/>
            <person name="Mars M."/>
            <person name="Brachmann A."/>
            <person name="Marin M."/>
        </authorList>
    </citation>
    <scope>NUCLEOTIDE SEQUENCE [LARGE SCALE GENOMIC DNA]</scope>
    <source>
        <strain evidence="7 8">CTAW71</strain>
    </source>
</reference>
<dbReference type="GO" id="GO:0005737">
    <property type="term" value="C:cytoplasm"/>
    <property type="evidence" value="ECO:0007669"/>
    <property type="project" value="UniProtKB-SubCell"/>
</dbReference>
<dbReference type="Gene3D" id="2.20.28.200">
    <property type="match status" value="1"/>
</dbReference>
<evidence type="ECO:0000256" key="5">
    <source>
        <dbReference type="PROSITE-ProRule" id="PRU00236"/>
    </source>
</evidence>
<feature type="binding site" evidence="4">
    <location>
        <position position="213"/>
    </location>
    <ligand>
        <name>NAD(+)</name>
        <dbReference type="ChEBI" id="CHEBI:57540"/>
    </ligand>
</feature>
<protein>
    <recommendedName>
        <fullName evidence="4">NAD-dependent protein deacetylase</fullName>
        <ecNumber evidence="4">2.3.1.286</ecNumber>
    </recommendedName>
    <alternativeName>
        <fullName evidence="4">Regulatory protein SIR2 homolog</fullName>
    </alternativeName>
</protein>
<feature type="binding site" evidence="4">
    <location>
        <position position="256"/>
    </location>
    <ligand>
        <name>NAD(+)</name>
        <dbReference type="ChEBI" id="CHEBI:57540"/>
    </ligand>
</feature>